<dbReference type="CDD" id="cd08984">
    <property type="entry name" value="GH43-like"/>
    <property type="match status" value="1"/>
</dbReference>
<dbReference type="InterPro" id="IPR050727">
    <property type="entry name" value="GH43_arabinanases"/>
</dbReference>
<dbReference type="Proteomes" id="UP001165962">
    <property type="component" value="Unassembled WGS sequence"/>
</dbReference>
<dbReference type="GO" id="GO:0016787">
    <property type="term" value="F:hydrolase activity"/>
    <property type="evidence" value="ECO:0007669"/>
    <property type="project" value="UniProtKB-KW"/>
</dbReference>
<comment type="caution">
    <text evidence="1">The sequence shown here is derived from an EMBL/GenBank/DDBJ whole genome shotgun (WGS) entry which is preliminary data.</text>
</comment>
<reference evidence="1" key="1">
    <citation type="submission" date="2020-03" db="EMBL/GenBank/DDBJ databases">
        <title>Draft sequencing of Paenibacilllus sp. S3N08.</title>
        <authorList>
            <person name="Kim D.-U."/>
        </authorList>
    </citation>
    <scope>NUCLEOTIDE SEQUENCE</scope>
    <source>
        <strain evidence="1">S3N08</strain>
    </source>
</reference>
<dbReference type="EMBL" id="JAAOIW010000006">
    <property type="protein sequence ID" value="NHN31895.1"/>
    <property type="molecule type" value="Genomic_DNA"/>
</dbReference>
<protein>
    <submittedName>
        <fullName evidence="1">Glycosyl hydrolase</fullName>
    </submittedName>
</protein>
<gene>
    <name evidence="1" type="ORF">G9U52_18830</name>
</gene>
<dbReference type="RefSeq" id="WP_166152174.1">
    <property type="nucleotide sequence ID" value="NZ_JAAOIW010000006.1"/>
</dbReference>
<accession>A0ABX0J6B8</accession>
<dbReference type="PANTHER" id="PTHR43301:SF3">
    <property type="entry name" value="ARABINAN ENDO-1,5-ALPHA-L-ARABINOSIDASE A-RELATED"/>
    <property type="match status" value="1"/>
</dbReference>
<evidence type="ECO:0000313" key="2">
    <source>
        <dbReference type="Proteomes" id="UP001165962"/>
    </source>
</evidence>
<dbReference type="SUPFAM" id="SSF75005">
    <property type="entry name" value="Arabinanase/levansucrase/invertase"/>
    <property type="match status" value="1"/>
</dbReference>
<name>A0ABX0J6B8_9BACL</name>
<keyword evidence="2" id="KW-1185">Reference proteome</keyword>
<keyword evidence="1" id="KW-0378">Hydrolase</keyword>
<dbReference type="InterPro" id="IPR023296">
    <property type="entry name" value="Glyco_hydro_beta-prop_sf"/>
</dbReference>
<organism evidence="1 2">
    <name type="scientific">Paenibacillus agricola</name>
    <dbReference type="NCBI Taxonomy" id="2716264"/>
    <lineage>
        <taxon>Bacteria</taxon>
        <taxon>Bacillati</taxon>
        <taxon>Bacillota</taxon>
        <taxon>Bacilli</taxon>
        <taxon>Bacillales</taxon>
        <taxon>Paenibacillaceae</taxon>
        <taxon>Paenibacillus</taxon>
    </lineage>
</organism>
<sequence>MAIQPKLSSRRAPLFRDPIYDGAADPTLIWNRQAKEWWMIYTNRRATSDGVGVQWVHGTDLGVASSADGGQSWLYRGTLAGLELEWGRNTFWAPEVYWHEGVYHMYVSYIQGVPLQWEGHKREILHYTSPDLLQWTFRSRLQLSSERVIDACVHTLPDGRFRMWYKDEDNQSHTYAADSEDLYNWHVVGAVITDRAHEGPNVFILSGSYWMIVDEWRGQGVYQSEDGSHWVKNGLILDQPGQREDDQAIGLHADVVVQGEHAYIFYFTHPERIPGQPERTYKERRSSIQVAKLEVIDGKLICDRDAPFGLQLVEPE</sequence>
<dbReference type="Gene3D" id="2.115.10.20">
    <property type="entry name" value="Glycosyl hydrolase domain, family 43"/>
    <property type="match status" value="1"/>
</dbReference>
<proteinExistence type="predicted"/>
<evidence type="ECO:0000313" key="1">
    <source>
        <dbReference type="EMBL" id="NHN31895.1"/>
    </source>
</evidence>
<dbReference type="PANTHER" id="PTHR43301">
    <property type="entry name" value="ARABINAN ENDO-1,5-ALPHA-L-ARABINOSIDASE"/>
    <property type="match status" value="1"/>
</dbReference>